<comment type="caution">
    <text evidence="1">The sequence shown here is derived from an EMBL/GenBank/DDBJ whole genome shotgun (WGS) entry which is preliminary data.</text>
</comment>
<protein>
    <submittedName>
        <fullName evidence="1">2852_t:CDS:1</fullName>
    </submittedName>
</protein>
<organism evidence="1 2">
    <name type="scientific">Acaulospora colombiana</name>
    <dbReference type="NCBI Taxonomy" id="27376"/>
    <lineage>
        <taxon>Eukaryota</taxon>
        <taxon>Fungi</taxon>
        <taxon>Fungi incertae sedis</taxon>
        <taxon>Mucoromycota</taxon>
        <taxon>Glomeromycotina</taxon>
        <taxon>Glomeromycetes</taxon>
        <taxon>Diversisporales</taxon>
        <taxon>Acaulosporaceae</taxon>
        <taxon>Acaulospora</taxon>
    </lineage>
</organism>
<dbReference type="EMBL" id="CAJVPT010030143">
    <property type="protein sequence ID" value="CAG8693349.1"/>
    <property type="molecule type" value="Genomic_DNA"/>
</dbReference>
<evidence type="ECO:0000313" key="2">
    <source>
        <dbReference type="Proteomes" id="UP000789525"/>
    </source>
</evidence>
<accession>A0ACA9P817</accession>
<keyword evidence="2" id="KW-1185">Reference proteome</keyword>
<name>A0ACA9P817_9GLOM</name>
<sequence length="423" mass="48231">PYQYKVGHTLFPTTPTKIIPTLDHELGFSGFPKGAANRIPVEIWECILSFALTWPLLPSEDDELIRNIRLFSHDCENLEEFHRTERTRTKLQLVCSIWNEILKQQSKRLWMGPPSSLSTASSFSRVNSMDARCHTNGGCCLPTWQTIYVIDAASTPLFDCSSTEVIISYDKTLSTDEICQFPNLRLLRMCTDEREGGLPAGLLPIVCNLRHLTHLQLRHLYLPGFRDQPLHLPCLHTLAIEYEIVDGPDDGRKHDYPRFSLWYLPRLINLEIAGRFLGPVPDVEEEMMELLQMVAPTLQGLSFAVTVHLYSISSLPGRSASPFATYNSNEDFLLNLYRARYWAIAEFGMPIGWATLRRQLEKEAIESDSTNPGSKSSHSLATLLHAPKASSRTSEAHCEEYQLTNHDLEWRREPHAENARRKL</sequence>
<proteinExistence type="predicted"/>
<gene>
    <name evidence="1" type="ORF">ACOLOM_LOCUS9925</name>
</gene>
<dbReference type="Proteomes" id="UP000789525">
    <property type="component" value="Unassembled WGS sequence"/>
</dbReference>
<reference evidence="1" key="1">
    <citation type="submission" date="2021-06" db="EMBL/GenBank/DDBJ databases">
        <authorList>
            <person name="Kallberg Y."/>
            <person name="Tangrot J."/>
            <person name="Rosling A."/>
        </authorList>
    </citation>
    <scope>NUCLEOTIDE SEQUENCE</scope>
    <source>
        <strain evidence="1">CL356</strain>
    </source>
</reference>
<evidence type="ECO:0000313" key="1">
    <source>
        <dbReference type="EMBL" id="CAG8693349.1"/>
    </source>
</evidence>
<feature type="non-terminal residue" evidence="1">
    <location>
        <position position="1"/>
    </location>
</feature>